<dbReference type="InterPro" id="IPR012772">
    <property type="entry name" value="Ectoine_EctA"/>
</dbReference>
<dbReference type="EC" id="2.3.1.178" evidence="3 8"/>
<reference evidence="10" key="1">
    <citation type="submission" date="2022-09" db="EMBL/GenBank/DDBJ databases">
        <title>Comparative genomics and taxonomic characterization of three novel marine species of genus Reichenbachiella exhibiting antioxidant and polysaccharide degradation activities.</title>
        <authorList>
            <person name="Muhammad N."/>
            <person name="Lee Y.-J."/>
            <person name="Ko J."/>
            <person name="Kim S.-G."/>
        </authorList>
    </citation>
    <scope>NUCLEOTIDE SEQUENCE</scope>
    <source>
        <strain evidence="10">BKB1-1</strain>
    </source>
</reference>
<dbReference type="GO" id="GO:0033816">
    <property type="term" value="F:diaminobutyrate acetyltransferase activity"/>
    <property type="evidence" value="ECO:0007669"/>
    <property type="project" value="UniProtKB-EC"/>
</dbReference>
<comment type="similarity">
    <text evidence="2 8">Belongs to the acetyltransferase family. EctA subfamily.</text>
</comment>
<dbReference type="RefSeq" id="WP_262310789.1">
    <property type="nucleotide sequence ID" value="NZ_CP106679.1"/>
</dbReference>
<evidence type="ECO:0000259" key="9">
    <source>
        <dbReference type="PROSITE" id="PS51186"/>
    </source>
</evidence>
<name>A0ABY6CYQ3_9BACT</name>
<gene>
    <name evidence="8 10" type="primary">ectA</name>
    <name evidence="10" type="ORF">N6H18_05265</name>
</gene>
<comment type="pathway">
    <text evidence="1 8">Amine and polyamine biosynthesis; ectoine biosynthesis; L-ectoine from L-aspartate 4-semialdehyde: step 2/3.</text>
</comment>
<keyword evidence="11" id="KW-1185">Reference proteome</keyword>
<evidence type="ECO:0000256" key="6">
    <source>
        <dbReference type="ARBA" id="ARBA00023315"/>
    </source>
</evidence>
<organism evidence="10 11">
    <name type="scientific">Reichenbachiella agarivorans</name>
    <dbReference type="NCBI Taxonomy" id="2979464"/>
    <lineage>
        <taxon>Bacteria</taxon>
        <taxon>Pseudomonadati</taxon>
        <taxon>Bacteroidota</taxon>
        <taxon>Cytophagia</taxon>
        <taxon>Cytophagales</taxon>
        <taxon>Reichenbachiellaceae</taxon>
        <taxon>Reichenbachiella</taxon>
    </lineage>
</organism>
<dbReference type="InterPro" id="IPR016181">
    <property type="entry name" value="Acyl_CoA_acyltransferase"/>
</dbReference>
<dbReference type="InterPro" id="IPR000182">
    <property type="entry name" value="GNAT_dom"/>
</dbReference>
<evidence type="ECO:0000313" key="11">
    <source>
        <dbReference type="Proteomes" id="UP001065174"/>
    </source>
</evidence>
<evidence type="ECO:0000256" key="3">
    <source>
        <dbReference type="ARBA" id="ARBA00012355"/>
    </source>
</evidence>
<comment type="function">
    <text evidence="8">Catalyzes the acetylation of L-2,4-diaminobutyrate (DABA) to gamma-N-acetyl-alpha,gamma-diaminobutyric acid (ADABA) with acetyl coenzyme A.</text>
</comment>
<evidence type="ECO:0000313" key="10">
    <source>
        <dbReference type="EMBL" id="UXP33360.1"/>
    </source>
</evidence>
<evidence type="ECO:0000256" key="4">
    <source>
        <dbReference type="ARBA" id="ARBA00017935"/>
    </source>
</evidence>
<keyword evidence="6 8" id="KW-0012">Acyltransferase</keyword>
<dbReference type="CDD" id="cd04301">
    <property type="entry name" value="NAT_SF"/>
    <property type="match status" value="1"/>
</dbReference>
<sequence>MTIKIRKPQISDGKEIWKLIKRTGNLDLNSEYCYFMLADLYQDQCAIVTSPDHAGILGFASCLPRQEEDNTLFVWQICTDPQLQKQGMAKKMLHFILENQQDKVKYIQATISEDNLGSRALFTSIAKSYDAKIDKDLYIDAQDFSNSHKSEFIYRIGILNY</sequence>
<dbReference type="PROSITE" id="PS51186">
    <property type="entry name" value="GNAT"/>
    <property type="match status" value="1"/>
</dbReference>
<dbReference type="EMBL" id="CP106679">
    <property type="protein sequence ID" value="UXP33360.1"/>
    <property type="molecule type" value="Genomic_DNA"/>
</dbReference>
<accession>A0ABY6CYQ3</accession>
<evidence type="ECO:0000256" key="2">
    <source>
        <dbReference type="ARBA" id="ARBA00010712"/>
    </source>
</evidence>
<proteinExistence type="inferred from homology"/>
<dbReference type="SUPFAM" id="SSF55729">
    <property type="entry name" value="Acyl-CoA N-acyltransferases (Nat)"/>
    <property type="match status" value="1"/>
</dbReference>
<dbReference type="Proteomes" id="UP001065174">
    <property type="component" value="Chromosome"/>
</dbReference>
<evidence type="ECO:0000256" key="1">
    <source>
        <dbReference type="ARBA" id="ARBA00004978"/>
    </source>
</evidence>
<evidence type="ECO:0000256" key="5">
    <source>
        <dbReference type="ARBA" id="ARBA00022679"/>
    </source>
</evidence>
<keyword evidence="5 8" id="KW-0808">Transferase</keyword>
<evidence type="ECO:0000256" key="7">
    <source>
        <dbReference type="ARBA" id="ARBA00048924"/>
    </source>
</evidence>
<dbReference type="Pfam" id="PF00583">
    <property type="entry name" value="Acetyltransf_1"/>
    <property type="match status" value="1"/>
</dbReference>
<protein>
    <recommendedName>
        <fullName evidence="4 8">L-2,4-diaminobutyric acid acetyltransferase</fullName>
        <shortName evidence="8">DABA acetyltransferase</shortName>
        <ecNumber evidence="3 8">2.3.1.178</ecNumber>
    </recommendedName>
</protein>
<dbReference type="Gene3D" id="3.40.630.30">
    <property type="match status" value="1"/>
</dbReference>
<comment type="catalytic activity">
    <reaction evidence="7 8">
        <text>L-2,4-diaminobutanoate + acetyl-CoA = (2S)-4-acetamido-2-aminobutanoate + CoA + H(+)</text>
        <dbReference type="Rhea" id="RHEA:16901"/>
        <dbReference type="ChEBI" id="CHEBI:15378"/>
        <dbReference type="ChEBI" id="CHEBI:57287"/>
        <dbReference type="ChEBI" id="CHEBI:57288"/>
        <dbReference type="ChEBI" id="CHEBI:58761"/>
        <dbReference type="ChEBI" id="CHEBI:58929"/>
        <dbReference type="EC" id="2.3.1.178"/>
    </reaction>
</comment>
<feature type="domain" description="N-acetyltransferase" evidence="9">
    <location>
        <begin position="3"/>
        <end position="145"/>
    </location>
</feature>
<evidence type="ECO:0000256" key="8">
    <source>
        <dbReference type="RuleBase" id="RU365045"/>
    </source>
</evidence>
<dbReference type="NCBIfam" id="TIGR02406">
    <property type="entry name" value="ectoine_EctA"/>
    <property type="match status" value="1"/>
</dbReference>